<keyword evidence="3" id="KW-1185">Reference proteome</keyword>
<name>A0ABQ9S0Z6_9PEZI</name>
<protein>
    <submittedName>
        <fullName evidence="2">Uncharacterized protein</fullName>
    </submittedName>
</protein>
<dbReference type="GeneID" id="85382765"/>
<sequence length="244" mass="26009">MIPRWISVPSAIPGLSPRRPRGPASETSRQPFSSQLRSQPLPPHQLDAIIGSFRVGDSHPAQPWGGGILHAVGSNRRLACDMPLVAALSRGTLWAGAVGGCGSTCRLHLRFSLVEKIFRDPQYPYAISTTAVLLYPSALSLCHGPLCEPCSLLAGVRSSCLSFYPSSLALVSLPFSFCSLTRQIPSDNVMNARTRKCGQNSCGGQANLVMENPGTHNCEQRTLSSVGTAVAGLKGEEPVAVRFN</sequence>
<dbReference type="Proteomes" id="UP001241169">
    <property type="component" value="Unassembled WGS sequence"/>
</dbReference>
<dbReference type="RefSeq" id="XP_060342329.1">
    <property type="nucleotide sequence ID" value="XM_060498866.1"/>
</dbReference>
<evidence type="ECO:0000313" key="3">
    <source>
        <dbReference type="Proteomes" id="UP001241169"/>
    </source>
</evidence>
<organism evidence="2 3">
    <name type="scientific">Colletotrichum paranaense</name>
    <dbReference type="NCBI Taxonomy" id="1914294"/>
    <lineage>
        <taxon>Eukaryota</taxon>
        <taxon>Fungi</taxon>
        <taxon>Dikarya</taxon>
        <taxon>Ascomycota</taxon>
        <taxon>Pezizomycotina</taxon>
        <taxon>Sordariomycetes</taxon>
        <taxon>Hypocreomycetidae</taxon>
        <taxon>Glomerellales</taxon>
        <taxon>Glomerellaceae</taxon>
        <taxon>Colletotrichum</taxon>
        <taxon>Colletotrichum acutatum species complex</taxon>
    </lineage>
</organism>
<accession>A0ABQ9S0Z6</accession>
<gene>
    <name evidence="2" type="ORF">CPAR01_14616</name>
</gene>
<feature type="region of interest" description="Disordered" evidence="1">
    <location>
        <begin position="1"/>
        <end position="42"/>
    </location>
</feature>
<evidence type="ECO:0000313" key="2">
    <source>
        <dbReference type="EMBL" id="KAK1521699.1"/>
    </source>
</evidence>
<feature type="compositionally biased region" description="Polar residues" evidence="1">
    <location>
        <begin position="25"/>
        <end position="38"/>
    </location>
</feature>
<dbReference type="EMBL" id="MOPA01000016">
    <property type="protein sequence ID" value="KAK1521699.1"/>
    <property type="molecule type" value="Genomic_DNA"/>
</dbReference>
<comment type="caution">
    <text evidence="2">The sequence shown here is derived from an EMBL/GenBank/DDBJ whole genome shotgun (WGS) entry which is preliminary data.</text>
</comment>
<reference evidence="2 3" key="1">
    <citation type="submission" date="2016-10" db="EMBL/GenBank/DDBJ databases">
        <title>The genome sequence of Colletotrichum fioriniae PJ7.</title>
        <authorList>
            <person name="Baroncelli R."/>
        </authorList>
    </citation>
    <scope>NUCLEOTIDE SEQUENCE [LARGE SCALE GENOMIC DNA]</scope>
    <source>
        <strain evidence="2 3">IMI 384185</strain>
    </source>
</reference>
<proteinExistence type="predicted"/>
<evidence type="ECO:0000256" key="1">
    <source>
        <dbReference type="SAM" id="MobiDB-lite"/>
    </source>
</evidence>